<dbReference type="SUPFAM" id="SSF51905">
    <property type="entry name" value="FAD/NAD(P)-binding domain"/>
    <property type="match status" value="1"/>
</dbReference>
<evidence type="ECO:0000259" key="6">
    <source>
        <dbReference type="Pfam" id="PF01494"/>
    </source>
</evidence>
<dbReference type="PANTHER" id="PTHR13789:SF147">
    <property type="entry name" value="PUTATIVE (AFU_ORTHOLOGUE AFUA_2G01950)-RELATED"/>
    <property type="match status" value="1"/>
</dbReference>
<evidence type="ECO:0000313" key="7">
    <source>
        <dbReference type="EMBL" id="BCS21047.1"/>
    </source>
</evidence>
<sequence length="473" mass="52002">MSPSQPGIPLKINVIGAGIAGLSSAIALADINPNHRITVLESNPFLSEFGAGLQLFPNSTRILDKWGLTPSLEKVACNSSHMSIRRWRDNTELSVNLNNPTTTWLYGWPQCQIYRPDLQQILFGRLKQQQNVSVSFGKSVVSVDHETGTVRTADGEVFEADLTVAGDGIWSRARRCLPASKDITPTPYQEHHYRAVIPRSRMLSNPVTAPLMSSTETKSWVGPGIFVLGYAVASNELYNLVIGVPRPSDGVPLGRWNHPADLDTMRGLVSEWCEEVRALASLVEDGECVSWTLGEVGPIPSYVSTSGRVALVGDAAHALLPHAAQGAGMAMEDTASLAEFVGQLRCTEDLAKVMHTWSRFRQARVEHLRSISQGNAVDMTLPDGERQIARDMKWKAIRDKHRAQLAELVHEKLKEKILQDRAAPDPNCKSTFEPGGRMWINGFDVSEESRRFCHEHLSLSASGGLGNERLLSS</sequence>
<dbReference type="SUPFAM" id="SSF54373">
    <property type="entry name" value="FAD-linked reductases, C-terminal domain"/>
    <property type="match status" value="1"/>
</dbReference>
<evidence type="ECO:0000313" key="8">
    <source>
        <dbReference type="Proteomes" id="UP000654913"/>
    </source>
</evidence>
<evidence type="ECO:0000256" key="3">
    <source>
        <dbReference type="ARBA" id="ARBA00022827"/>
    </source>
</evidence>
<dbReference type="RefSeq" id="XP_041553241.1">
    <property type="nucleotide sequence ID" value="XM_041700235.1"/>
</dbReference>
<dbReference type="Pfam" id="PF01494">
    <property type="entry name" value="FAD_binding_3"/>
    <property type="match status" value="2"/>
</dbReference>
<dbReference type="PANTHER" id="PTHR13789">
    <property type="entry name" value="MONOOXYGENASE"/>
    <property type="match status" value="1"/>
</dbReference>
<name>A0A7R7XGS3_9EURO</name>
<keyword evidence="4" id="KW-0560">Oxidoreductase</keyword>
<keyword evidence="8" id="KW-1185">Reference proteome</keyword>
<gene>
    <name evidence="7" type="ORF">APUU_21479A</name>
</gene>
<dbReference type="InterPro" id="IPR050493">
    <property type="entry name" value="FAD-dep_Monooxygenase_BioMet"/>
</dbReference>
<dbReference type="Gene3D" id="3.50.50.60">
    <property type="entry name" value="FAD/NAD(P)-binding domain"/>
    <property type="match status" value="1"/>
</dbReference>
<dbReference type="PRINTS" id="PR00420">
    <property type="entry name" value="RNGMNOXGNASE"/>
</dbReference>
<evidence type="ECO:0000256" key="5">
    <source>
        <dbReference type="ARBA" id="ARBA00023033"/>
    </source>
</evidence>
<dbReference type="InterPro" id="IPR036188">
    <property type="entry name" value="FAD/NAD-bd_sf"/>
</dbReference>
<evidence type="ECO:0000256" key="1">
    <source>
        <dbReference type="ARBA" id="ARBA00007992"/>
    </source>
</evidence>
<dbReference type="OrthoDB" id="16820at2759"/>
<dbReference type="AlphaFoldDB" id="A0A7R7XGS3"/>
<dbReference type="GO" id="GO:0071949">
    <property type="term" value="F:FAD binding"/>
    <property type="evidence" value="ECO:0007669"/>
    <property type="project" value="InterPro"/>
</dbReference>
<dbReference type="GeneID" id="64971052"/>
<reference evidence="7" key="2">
    <citation type="submission" date="2021-02" db="EMBL/GenBank/DDBJ databases">
        <title>Aspergillus puulaauensis MK2 genome sequence.</title>
        <authorList>
            <person name="Futagami T."/>
            <person name="Mori K."/>
            <person name="Kadooka C."/>
            <person name="Tanaka T."/>
        </authorList>
    </citation>
    <scope>NUCLEOTIDE SEQUENCE</scope>
    <source>
        <strain evidence="7">MK2</strain>
    </source>
</reference>
<dbReference type="GO" id="GO:0004497">
    <property type="term" value="F:monooxygenase activity"/>
    <property type="evidence" value="ECO:0007669"/>
    <property type="project" value="UniProtKB-KW"/>
</dbReference>
<evidence type="ECO:0000256" key="2">
    <source>
        <dbReference type="ARBA" id="ARBA00022630"/>
    </source>
</evidence>
<keyword evidence="2" id="KW-0285">Flavoprotein</keyword>
<reference evidence="7" key="1">
    <citation type="submission" date="2021-01" db="EMBL/GenBank/DDBJ databases">
        <authorList>
            <consortium name="Aspergillus puulaauensis MK2 genome sequencing consortium"/>
            <person name="Kazuki M."/>
            <person name="Futagami T."/>
        </authorList>
    </citation>
    <scope>NUCLEOTIDE SEQUENCE</scope>
    <source>
        <strain evidence="7">MK2</strain>
    </source>
</reference>
<keyword evidence="5" id="KW-0503">Monooxygenase</keyword>
<dbReference type="EMBL" id="AP024444">
    <property type="protein sequence ID" value="BCS21047.1"/>
    <property type="molecule type" value="Genomic_DNA"/>
</dbReference>
<dbReference type="KEGG" id="apuu:APUU_21479A"/>
<comment type="similarity">
    <text evidence="1">Belongs to the paxM FAD-dependent monooxygenase family.</text>
</comment>
<accession>A0A7R7XGS3</accession>
<protein>
    <recommendedName>
        <fullName evidence="6">FAD-binding domain-containing protein</fullName>
    </recommendedName>
</protein>
<dbReference type="Proteomes" id="UP000654913">
    <property type="component" value="Chromosome 2"/>
</dbReference>
<feature type="domain" description="FAD-binding" evidence="6">
    <location>
        <begin position="306"/>
        <end position="339"/>
    </location>
</feature>
<feature type="domain" description="FAD-binding" evidence="6">
    <location>
        <begin position="12"/>
        <end position="184"/>
    </location>
</feature>
<proteinExistence type="inferred from homology"/>
<evidence type="ECO:0000256" key="4">
    <source>
        <dbReference type="ARBA" id="ARBA00023002"/>
    </source>
</evidence>
<dbReference type="InterPro" id="IPR002938">
    <property type="entry name" value="FAD-bd"/>
</dbReference>
<keyword evidence="3" id="KW-0274">FAD</keyword>
<organism evidence="7 8">
    <name type="scientific">Aspergillus puulaauensis</name>
    <dbReference type="NCBI Taxonomy" id="1220207"/>
    <lineage>
        <taxon>Eukaryota</taxon>
        <taxon>Fungi</taxon>
        <taxon>Dikarya</taxon>
        <taxon>Ascomycota</taxon>
        <taxon>Pezizomycotina</taxon>
        <taxon>Eurotiomycetes</taxon>
        <taxon>Eurotiomycetidae</taxon>
        <taxon>Eurotiales</taxon>
        <taxon>Aspergillaceae</taxon>
        <taxon>Aspergillus</taxon>
    </lineage>
</organism>